<dbReference type="EMBL" id="AP012204">
    <property type="protein sequence ID" value="BAK35107.1"/>
    <property type="molecule type" value="Genomic_DNA"/>
</dbReference>
<dbReference type="KEGG" id="mph:MLP_20930"/>
<dbReference type="STRING" id="1032480.MLP_20930"/>
<proteinExistence type="predicted"/>
<reference evidence="1 2" key="1">
    <citation type="submission" date="2011-05" db="EMBL/GenBank/DDBJ databases">
        <title>Whole genome sequence of Microlunatus phosphovorus NM-1.</title>
        <authorList>
            <person name="Hosoyama A."/>
            <person name="Sasaki K."/>
            <person name="Harada T."/>
            <person name="Igarashi R."/>
            <person name="Kawakoshi A."/>
            <person name="Sasagawa M."/>
            <person name="Fukada J."/>
            <person name="Nakamura S."/>
            <person name="Katano Y."/>
            <person name="Hanada S."/>
            <person name="Kamagata Y."/>
            <person name="Nakamura N."/>
            <person name="Yamazaki S."/>
            <person name="Fujita N."/>
        </authorList>
    </citation>
    <scope>NUCLEOTIDE SEQUENCE [LARGE SCALE GENOMIC DNA]</scope>
    <source>
        <strain evidence="2">ATCC 700054 / DSM 10555 / JCM 9379 / NBRC 101784 / NCIMB 13414 / VKM Ac-1990 / NM-1</strain>
    </source>
</reference>
<sequence length="60" mass="7040">MILKYRDPLHQCRAFASRIDKCIGHRPPFRDHSRSTYWGNSEVLGDAVPYLLHHLEHIGQ</sequence>
<accession>F5XDT4</accession>
<evidence type="ECO:0000313" key="2">
    <source>
        <dbReference type="Proteomes" id="UP000007947"/>
    </source>
</evidence>
<protein>
    <submittedName>
        <fullName evidence="1">Uncharacterized protein</fullName>
    </submittedName>
</protein>
<gene>
    <name evidence="1" type="ordered locus">MLP_20930</name>
</gene>
<name>F5XDT4_MICPN</name>
<dbReference type="Proteomes" id="UP000007947">
    <property type="component" value="Chromosome"/>
</dbReference>
<evidence type="ECO:0000313" key="1">
    <source>
        <dbReference type="EMBL" id="BAK35107.1"/>
    </source>
</evidence>
<dbReference type="AlphaFoldDB" id="F5XDT4"/>
<dbReference type="HOGENOM" id="CLU_2936472_0_0_11"/>
<keyword evidence="2" id="KW-1185">Reference proteome</keyword>
<organism evidence="1 2">
    <name type="scientific">Microlunatus phosphovorus (strain ATCC 700054 / DSM 10555 / JCM 9379 / NBRC 101784 / NCIMB 13414 / VKM Ac-1990 / NM-1)</name>
    <dbReference type="NCBI Taxonomy" id="1032480"/>
    <lineage>
        <taxon>Bacteria</taxon>
        <taxon>Bacillati</taxon>
        <taxon>Actinomycetota</taxon>
        <taxon>Actinomycetes</taxon>
        <taxon>Propionibacteriales</taxon>
        <taxon>Propionibacteriaceae</taxon>
        <taxon>Microlunatus</taxon>
    </lineage>
</organism>